<accession>A0A2J5HRJ7</accession>
<dbReference type="Proteomes" id="UP000235023">
    <property type="component" value="Unassembled WGS sequence"/>
</dbReference>
<dbReference type="EMBL" id="KZ559553">
    <property type="protein sequence ID" value="PLN79926.1"/>
    <property type="molecule type" value="Genomic_DNA"/>
</dbReference>
<keyword evidence="1 3" id="KW-0378">Hydrolase</keyword>
<organism evidence="3 4">
    <name type="scientific">Aspergillus taichungensis</name>
    <dbReference type="NCBI Taxonomy" id="482145"/>
    <lineage>
        <taxon>Eukaryota</taxon>
        <taxon>Fungi</taxon>
        <taxon>Dikarya</taxon>
        <taxon>Ascomycota</taxon>
        <taxon>Pezizomycotina</taxon>
        <taxon>Eurotiomycetes</taxon>
        <taxon>Eurotiomycetidae</taxon>
        <taxon>Eurotiales</taxon>
        <taxon>Aspergillaceae</taxon>
        <taxon>Aspergillus</taxon>
        <taxon>Aspergillus subgen. Circumdati</taxon>
    </lineage>
</organism>
<dbReference type="Pfam" id="PF03959">
    <property type="entry name" value="FSH1"/>
    <property type="match status" value="1"/>
</dbReference>
<evidence type="ECO:0000313" key="3">
    <source>
        <dbReference type="EMBL" id="PLN79926.1"/>
    </source>
</evidence>
<dbReference type="PANTHER" id="PTHR48070">
    <property type="entry name" value="ESTERASE OVCA2"/>
    <property type="match status" value="1"/>
</dbReference>
<dbReference type="GO" id="GO:0005737">
    <property type="term" value="C:cytoplasm"/>
    <property type="evidence" value="ECO:0007669"/>
    <property type="project" value="TreeGrafter"/>
</dbReference>
<dbReference type="SUPFAM" id="SSF53474">
    <property type="entry name" value="alpha/beta-Hydrolases"/>
    <property type="match status" value="1"/>
</dbReference>
<sequence length="239" mass="26004">MKLLMIHGSRQSGELLRAKSQAMEKLIRQALAPQRSETVDFHYPTAPFALELSGPPSILRDLHGQWAWWQSESIDGVYPGLETGLETLASVLKEEGPFDGAIGFSQGAAVAAMVASLLEGNREDAFSNSERDGGIAYPTAFSTLDHSPLKFVISISGYAAPHRGYHAFYHPQIRTPILHILGSSDTVVEEHASMKLVESCQGEEDGIPPLVIYHPGGHVIPSGKRELASIAYFIKSKLN</sequence>
<feature type="domain" description="Serine hydrolase" evidence="2">
    <location>
        <begin position="2"/>
        <end position="227"/>
    </location>
</feature>
<protein>
    <submittedName>
        <fullName evidence="3">Serine hydrolase FSH</fullName>
    </submittedName>
</protein>
<keyword evidence="4" id="KW-1185">Reference proteome</keyword>
<evidence type="ECO:0000256" key="1">
    <source>
        <dbReference type="ARBA" id="ARBA00022801"/>
    </source>
</evidence>
<dbReference type="PANTHER" id="PTHR48070:SF6">
    <property type="entry name" value="ESTERASE OVCA2"/>
    <property type="match status" value="1"/>
</dbReference>
<proteinExistence type="predicted"/>
<dbReference type="InterPro" id="IPR029058">
    <property type="entry name" value="AB_hydrolase_fold"/>
</dbReference>
<dbReference type="AlphaFoldDB" id="A0A2J5HRJ7"/>
<dbReference type="Gene3D" id="3.40.50.1820">
    <property type="entry name" value="alpha/beta hydrolase"/>
    <property type="match status" value="1"/>
</dbReference>
<reference evidence="4" key="1">
    <citation type="submission" date="2017-12" db="EMBL/GenBank/DDBJ databases">
        <authorList>
            <consortium name="DOE Joint Genome Institute"/>
            <person name="Mondo S.J."/>
            <person name="Kjaerbolling I."/>
            <person name="Vesth T.C."/>
            <person name="Frisvad J.C."/>
            <person name="Nybo J.L."/>
            <person name="Theobald S."/>
            <person name="Kuo A."/>
            <person name="Bowyer P."/>
            <person name="Matsuda Y."/>
            <person name="Lyhne E.K."/>
            <person name="Kogle M.E."/>
            <person name="Clum A."/>
            <person name="Lipzen A."/>
            <person name="Salamov A."/>
            <person name="Ngan C.Y."/>
            <person name="Daum C."/>
            <person name="Chiniquy J."/>
            <person name="Barry K."/>
            <person name="LaButti K."/>
            <person name="Haridas S."/>
            <person name="Simmons B.A."/>
            <person name="Magnuson J.K."/>
            <person name="Mortensen U.H."/>
            <person name="Larsen T.O."/>
            <person name="Grigoriev I.V."/>
            <person name="Baker S.E."/>
            <person name="Andersen M.R."/>
            <person name="Nordberg H.P."/>
            <person name="Cantor M.N."/>
            <person name="Hua S.X."/>
        </authorList>
    </citation>
    <scope>NUCLEOTIDE SEQUENCE [LARGE SCALE GENOMIC DNA]</scope>
    <source>
        <strain evidence="4">IBT 19404</strain>
    </source>
</reference>
<dbReference type="GO" id="GO:0019748">
    <property type="term" value="P:secondary metabolic process"/>
    <property type="evidence" value="ECO:0007669"/>
    <property type="project" value="TreeGrafter"/>
</dbReference>
<dbReference type="GO" id="GO:0016787">
    <property type="term" value="F:hydrolase activity"/>
    <property type="evidence" value="ECO:0007669"/>
    <property type="project" value="UniProtKB-KW"/>
</dbReference>
<name>A0A2J5HRJ7_9EURO</name>
<evidence type="ECO:0000259" key="2">
    <source>
        <dbReference type="Pfam" id="PF03959"/>
    </source>
</evidence>
<gene>
    <name evidence="3" type="ORF">BDW42DRAFT_186390</name>
</gene>
<dbReference type="OrthoDB" id="2094269at2759"/>
<dbReference type="InterPro" id="IPR005645">
    <property type="entry name" value="FSH-like_dom"/>
</dbReference>
<evidence type="ECO:0000313" key="4">
    <source>
        <dbReference type="Proteomes" id="UP000235023"/>
    </source>
</evidence>
<dbReference type="InterPro" id="IPR050593">
    <property type="entry name" value="LovG"/>
</dbReference>
<dbReference type="GO" id="GO:0005634">
    <property type="term" value="C:nucleus"/>
    <property type="evidence" value="ECO:0007669"/>
    <property type="project" value="TreeGrafter"/>
</dbReference>